<organism evidence="2 3">
    <name type="scientific">Roseiarcus fermentans</name>
    <dbReference type="NCBI Taxonomy" id="1473586"/>
    <lineage>
        <taxon>Bacteria</taxon>
        <taxon>Pseudomonadati</taxon>
        <taxon>Pseudomonadota</taxon>
        <taxon>Alphaproteobacteria</taxon>
        <taxon>Hyphomicrobiales</taxon>
        <taxon>Roseiarcaceae</taxon>
        <taxon>Roseiarcus</taxon>
    </lineage>
</organism>
<evidence type="ECO:0000313" key="3">
    <source>
        <dbReference type="Proteomes" id="UP000253529"/>
    </source>
</evidence>
<accession>A0A366FLN7</accession>
<dbReference type="Proteomes" id="UP000253529">
    <property type="component" value="Unassembled WGS sequence"/>
</dbReference>
<protein>
    <submittedName>
        <fullName evidence="2">Antibiotic biosynthesis monooxygenase</fullName>
    </submittedName>
</protein>
<name>A0A366FLN7_9HYPH</name>
<keyword evidence="3" id="KW-1185">Reference proteome</keyword>
<keyword evidence="2" id="KW-0503">Monooxygenase</keyword>
<reference evidence="2 3" key="1">
    <citation type="submission" date="2018-06" db="EMBL/GenBank/DDBJ databases">
        <title>Genomic Encyclopedia of Type Strains, Phase IV (KMG-IV): sequencing the most valuable type-strain genomes for metagenomic binning, comparative biology and taxonomic classification.</title>
        <authorList>
            <person name="Goeker M."/>
        </authorList>
    </citation>
    <scope>NUCLEOTIDE SEQUENCE [LARGE SCALE GENOMIC DNA]</scope>
    <source>
        <strain evidence="2 3">DSM 24875</strain>
    </source>
</reference>
<dbReference type="RefSeq" id="WP_113888799.1">
    <property type="nucleotide sequence ID" value="NZ_QNRK01000008.1"/>
</dbReference>
<proteinExistence type="predicted"/>
<gene>
    <name evidence="2" type="ORF">DFR50_10847</name>
</gene>
<evidence type="ECO:0000259" key="1">
    <source>
        <dbReference type="Pfam" id="PF03992"/>
    </source>
</evidence>
<dbReference type="AlphaFoldDB" id="A0A366FLN7"/>
<comment type="caution">
    <text evidence="2">The sequence shown here is derived from an EMBL/GenBank/DDBJ whole genome shotgun (WGS) entry which is preliminary data.</text>
</comment>
<dbReference type="InterPro" id="IPR011008">
    <property type="entry name" value="Dimeric_a/b-barrel"/>
</dbReference>
<dbReference type="Pfam" id="PF03992">
    <property type="entry name" value="ABM"/>
    <property type="match status" value="1"/>
</dbReference>
<evidence type="ECO:0000313" key="2">
    <source>
        <dbReference type="EMBL" id="RBP15491.1"/>
    </source>
</evidence>
<dbReference type="InterPro" id="IPR007138">
    <property type="entry name" value="ABM_dom"/>
</dbReference>
<dbReference type="EMBL" id="QNRK01000008">
    <property type="protein sequence ID" value="RBP15491.1"/>
    <property type="molecule type" value="Genomic_DNA"/>
</dbReference>
<dbReference type="GO" id="GO:0004497">
    <property type="term" value="F:monooxygenase activity"/>
    <property type="evidence" value="ECO:0007669"/>
    <property type="project" value="UniProtKB-KW"/>
</dbReference>
<dbReference type="OrthoDB" id="8245835at2"/>
<dbReference type="SUPFAM" id="SSF54909">
    <property type="entry name" value="Dimeric alpha+beta barrel"/>
    <property type="match status" value="1"/>
</dbReference>
<feature type="domain" description="ABM" evidence="1">
    <location>
        <begin position="1"/>
        <end position="47"/>
    </location>
</feature>
<keyword evidence="2" id="KW-0560">Oxidoreductase</keyword>
<sequence>MYAAIRQVKAKPGMADTLADVIKGAVPIVSGVSGFMGYYVVYSPDDTVTAISLFNKVEEAQESNRRALAWIDKHLAPYVIGPATATAGPVIVHSLP</sequence>